<dbReference type="EMBL" id="CP038799">
    <property type="protein sequence ID" value="QIV82023.1"/>
    <property type="molecule type" value="Genomic_DNA"/>
</dbReference>
<sequence length="305" mass="32739">MVSDDELLDLDEFALLHENAEQAGVTEVPPAQRLDLGEISAVRWGAESPAVVFLHGGGQNAHTWDTVILGLGLPALAIDLPGHGRSAWREDGDYGPKLNAETVKPVLREHAADARLVVGMSLGGLTALRIAATEPALVPELVLVDVTPSAPERHEQMSKAQLGAVALVQGERTFPSFAAMLDVTVAAAPHRDRNSLRRGVFHNAKRLDDGTWTWRYDTIRRGATDKTEGMPESFTGLWEDVPAITMPTTLVRGANSFFVNDEDAAAFADGAPGFRQTHVVEGAGHSVQGDQPRKLIEILRGVVSG</sequence>
<dbReference type="PRINTS" id="PR00111">
    <property type="entry name" value="ABHYDROLASE"/>
</dbReference>
<name>A0A6H0S3F9_9MYCO</name>
<dbReference type="AlphaFoldDB" id="A0A6H0S3F9"/>
<dbReference type="SUPFAM" id="SSF53474">
    <property type="entry name" value="alpha/beta-Hydrolases"/>
    <property type="match status" value="1"/>
</dbReference>
<proteinExistence type="predicted"/>
<dbReference type="PANTHER" id="PTHR43194">
    <property type="entry name" value="HYDROLASE ALPHA/BETA FOLD FAMILY"/>
    <property type="match status" value="1"/>
</dbReference>
<dbReference type="InterPro" id="IPR000073">
    <property type="entry name" value="AB_hydrolase_1"/>
</dbReference>
<accession>A0A6H0S3F9</accession>
<organism evidence="2 3">
    <name type="scientific">Mycolicibacterium frederiksbergense</name>
    <dbReference type="NCBI Taxonomy" id="117567"/>
    <lineage>
        <taxon>Bacteria</taxon>
        <taxon>Bacillati</taxon>
        <taxon>Actinomycetota</taxon>
        <taxon>Actinomycetes</taxon>
        <taxon>Mycobacteriales</taxon>
        <taxon>Mycobacteriaceae</taxon>
        <taxon>Mycolicibacterium</taxon>
    </lineage>
</organism>
<evidence type="ECO:0000313" key="3">
    <source>
        <dbReference type="Proteomes" id="UP000501849"/>
    </source>
</evidence>
<keyword evidence="2" id="KW-0378">Hydrolase</keyword>
<gene>
    <name evidence="2" type="ORF">EXE63_14865</name>
</gene>
<dbReference type="Proteomes" id="UP000501849">
    <property type="component" value="Chromosome"/>
</dbReference>
<dbReference type="Pfam" id="PF12697">
    <property type="entry name" value="Abhydrolase_6"/>
    <property type="match status" value="1"/>
</dbReference>
<feature type="domain" description="AB hydrolase-1" evidence="1">
    <location>
        <begin position="51"/>
        <end position="297"/>
    </location>
</feature>
<protein>
    <submittedName>
        <fullName evidence="2">Alpha/beta hydrolase</fullName>
    </submittedName>
</protein>
<dbReference type="Gene3D" id="3.40.50.1820">
    <property type="entry name" value="alpha/beta hydrolase"/>
    <property type="match status" value="1"/>
</dbReference>
<evidence type="ECO:0000313" key="2">
    <source>
        <dbReference type="EMBL" id="QIV82023.1"/>
    </source>
</evidence>
<keyword evidence="3" id="KW-1185">Reference proteome</keyword>
<dbReference type="PANTHER" id="PTHR43194:SF2">
    <property type="entry name" value="PEROXISOMAL MEMBRANE PROTEIN LPX1"/>
    <property type="match status" value="1"/>
</dbReference>
<reference evidence="2 3" key="1">
    <citation type="submission" date="2019-04" db="EMBL/GenBank/DDBJ databases">
        <title>Draft, Whole-Genome Sequence of the Anthracene-degrading Mycobacterium frederiksbergense LB501T, Isolated from a Polycyclic Aromatic Hydrocarbon (PAH)-Contaminated Soil.</title>
        <authorList>
            <person name="Augelletti F."/>
        </authorList>
    </citation>
    <scope>NUCLEOTIDE SEQUENCE [LARGE SCALE GENOMIC DNA]</scope>
    <source>
        <strain evidence="2 3">LB 501T</strain>
    </source>
</reference>
<dbReference type="KEGG" id="mfre:EXE63_14865"/>
<dbReference type="InterPro" id="IPR029058">
    <property type="entry name" value="AB_hydrolase_fold"/>
</dbReference>
<dbReference type="RefSeq" id="WP_168142561.1">
    <property type="nucleotide sequence ID" value="NZ_CP038799.1"/>
</dbReference>
<evidence type="ECO:0000259" key="1">
    <source>
        <dbReference type="Pfam" id="PF12697"/>
    </source>
</evidence>
<dbReference type="GO" id="GO:0016787">
    <property type="term" value="F:hydrolase activity"/>
    <property type="evidence" value="ECO:0007669"/>
    <property type="project" value="UniProtKB-KW"/>
</dbReference>
<dbReference type="InterPro" id="IPR050228">
    <property type="entry name" value="Carboxylesterase_BioH"/>
</dbReference>